<dbReference type="SUPFAM" id="SSF50978">
    <property type="entry name" value="WD40 repeat-like"/>
    <property type="match status" value="1"/>
</dbReference>
<dbReference type="KEGG" id="egt:105963059"/>
<evidence type="ECO:0000313" key="3">
    <source>
        <dbReference type="EMBL" id="EYU32571.1"/>
    </source>
</evidence>
<evidence type="ECO:0000259" key="2">
    <source>
        <dbReference type="Pfam" id="PF25465"/>
    </source>
</evidence>
<dbReference type="eggNOG" id="ENOG502QUEI">
    <property type="taxonomic scope" value="Eukaryota"/>
</dbReference>
<feature type="compositionally biased region" description="Polar residues" evidence="1">
    <location>
        <begin position="251"/>
        <end position="265"/>
    </location>
</feature>
<evidence type="ECO:0000256" key="1">
    <source>
        <dbReference type="SAM" id="MobiDB-lite"/>
    </source>
</evidence>
<dbReference type="STRING" id="4155.A0A022QXF6"/>
<name>A0A022QXF6_ERYGU</name>
<dbReference type="OMA" id="YYDIANC"/>
<dbReference type="EMBL" id="KI630827">
    <property type="protein sequence ID" value="EYU32571.1"/>
    <property type="molecule type" value="Genomic_DNA"/>
</dbReference>
<dbReference type="InterPro" id="IPR015943">
    <property type="entry name" value="WD40/YVTN_repeat-like_dom_sf"/>
</dbReference>
<feature type="compositionally biased region" description="Low complexity" evidence="1">
    <location>
        <begin position="237"/>
        <end position="250"/>
    </location>
</feature>
<gene>
    <name evidence="3" type="ORF">MIMGU_mgv1a001005mg</name>
</gene>
<organism evidence="3 4">
    <name type="scientific">Erythranthe guttata</name>
    <name type="common">Yellow monkey flower</name>
    <name type="synonym">Mimulus guttatus</name>
    <dbReference type="NCBI Taxonomy" id="4155"/>
    <lineage>
        <taxon>Eukaryota</taxon>
        <taxon>Viridiplantae</taxon>
        <taxon>Streptophyta</taxon>
        <taxon>Embryophyta</taxon>
        <taxon>Tracheophyta</taxon>
        <taxon>Spermatophyta</taxon>
        <taxon>Magnoliopsida</taxon>
        <taxon>eudicotyledons</taxon>
        <taxon>Gunneridae</taxon>
        <taxon>Pentapetalae</taxon>
        <taxon>asterids</taxon>
        <taxon>lamiids</taxon>
        <taxon>Lamiales</taxon>
        <taxon>Phrymaceae</taxon>
        <taxon>Erythranthe</taxon>
    </lineage>
</organism>
<feature type="region of interest" description="Disordered" evidence="1">
    <location>
        <begin position="237"/>
        <end position="266"/>
    </location>
</feature>
<dbReference type="InterPro" id="IPR011047">
    <property type="entry name" value="Quinoprotein_ADH-like_sf"/>
</dbReference>
<dbReference type="PANTHER" id="PTHR35492:SF1">
    <property type="entry name" value="TRANSDUCIN_WD40 REPEAT-LIKE SUPERFAMILY PROTEIN"/>
    <property type="match status" value="1"/>
</dbReference>
<feature type="compositionally biased region" description="Polar residues" evidence="1">
    <location>
        <begin position="35"/>
        <end position="59"/>
    </location>
</feature>
<dbReference type="OrthoDB" id="1907242at2759"/>
<dbReference type="SUPFAM" id="SSF50998">
    <property type="entry name" value="Quinoprotein alcohol dehydrogenase-like"/>
    <property type="match status" value="1"/>
</dbReference>
<dbReference type="Pfam" id="PF25465">
    <property type="entry name" value="Beta-prop_At4g14310"/>
    <property type="match status" value="1"/>
</dbReference>
<keyword evidence="4" id="KW-1185">Reference proteome</keyword>
<feature type="region of interest" description="Disordered" evidence="1">
    <location>
        <begin position="1"/>
        <end position="101"/>
    </location>
</feature>
<dbReference type="InterPro" id="IPR036322">
    <property type="entry name" value="WD40_repeat_dom_sf"/>
</dbReference>
<dbReference type="Gene3D" id="2.130.10.10">
    <property type="entry name" value="YVTN repeat-like/Quinoprotein amine dehydrogenase"/>
    <property type="match status" value="1"/>
</dbReference>
<proteinExistence type="predicted"/>
<feature type="domain" description="At4g14310 8-bladed propeller" evidence="2">
    <location>
        <begin position="631"/>
        <end position="909"/>
    </location>
</feature>
<evidence type="ECO:0000313" key="4">
    <source>
        <dbReference type="Proteomes" id="UP000030748"/>
    </source>
</evidence>
<dbReference type="PANTHER" id="PTHR35492">
    <property type="entry name" value="TRANSDUCIN/WD40 REPEAT-LIKE SUPERFAMILY PROTEIN"/>
    <property type="match status" value="1"/>
</dbReference>
<dbReference type="AlphaFoldDB" id="A0A022QXF6"/>
<dbReference type="InterPro" id="IPR045289">
    <property type="entry name" value="At4g14310-like"/>
</dbReference>
<reference evidence="3 4" key="1">
    <citation type="journal article" date="2013" name="Proc. Natl. Acad. Sci. U.S.A.">
        <title>Fine-scale variation in meiotic recombination in Mimulus inferred from population shotgun sequencing.</title>
        <authorList>
            <person name="Hellsten U."/>
            <person name="Wright K.M."/>
            <person name="Jenkins J."/>
            <person name="Shu S."/>
            <person name="Yuan Y."/>
            <person name="Wessler S.R."/>
            <person name="Schmutz J."/>
            <person name="Willis J.H."/>
            <person name="Rokhsar D.S."/>
        </authorList>
    </citation>
    <scope>NUCLEOTIDE SEQUENCE [LARGE SCALE GENOMIC DNA]</scope>
    <source>
        <strain evidence="4">cv. DUN x IM62</strain>
    </source>
</reference>
<dbReference type="InterPro" id="IPR057442">
    <property type="entry name" value="Beta-prop_At4g14310"/>
</dbReference>
<dbReference type="Proteomes" id="UP000030748">
    <property type="component" value="Unassembled WGS sequence"/>
</dbReference>
<accession>A0A022QXF6</accession>
<protein>
    <recommendedName>
        <fullName evidence="2">At4g14310 8-bladed propeller domain-containing protein</fullName>
    </recommendedName>
</protein>
<sequence>MSTSSARRVQERGVGASAGAGKIAAVPTGKISPATGKSVSTGKENPRPTSRLRSATQKPSIRPMARTDKSAAAAPAVEEPHSRWSTSSVPRGRSSSPSEFTRVLSDLRKNPSRVSVGPSQRKVNGVNLKGLNEKYCQKSDIEKRVSKDPVKNKEVLGELVGGFQVKEKDKILFVNNESSYMKGISDLEKKVSNDFKKNGKQLEELKGNFQENGLAYSTESNGKEQSLGSVMVKKSNIENSNEESSLQSKSCTTGVPSGLSTGESKITNKDGNFAGIVRANVPNKYPSKLHEKLAFLEGKVKRIATDISRTKEILDMNNPDASKMILSDLQEKITGIERAMVHVTSDENGKIGLVKSTENRNRKEDKEVMDAKSLVKGLKAEELEARLFPHHKLMRDRTLSKAIISRDSEVNVDNSIALNFPVYLRKEESLVGEGESKVQEMDSSTSSVAETSSLNALKDEADIEAMLIADENLDEFDDQEREPAMKFEEEVEENCKYKLNDIGFKTSTGGWFVSEGEAVLLAHDDSSCSYYDITNCEEKAEYKPPSGAVPNMWQDCWIIRAPSADGCSGRYVVAASAGNSIHTGFCSWDFYTKEVRAFHMDDEEATCVNTVLAPLSNNNMYQRNAMFTTMATENRQWWYSPCGPLITSAASCQRTVQIYDIRDGEKVMKWELQKPVMAMDYANPVQWRNRGKVVIAESDAVSLWDVSSLNSQALMSVSSSGRRITALHVNNTDAEIGGGVRRRISSAEAEGNDGVFCTSDSINVLDFRSPSGIGLKIPKVGVSVQSAYSRGDSIFVGCSSLKSAAKKQYSSEIQQFSLRKQRIVSTFALPESNANSTYAALAQVWGNSNFVMGVCGLGLFVFDSFKEDGLMSLKSPINVKEAIGPDDMYYPSFDYSSSRVLLISKDRPAQWRYLL</sequence>
<dbReference type="PhylomeDB" id="A0A022QXF6"/>
<feature type="compositionally biased region" description="Low complexity" evidence="1">
    <location>
        <begin position="85"/>
        <end position="98"/>
    </location>
</feature>